<dbReference type="Gene3D" id="1.20.1600.10">
    <property type="entry name" value="Outer membrane efflux proteins (OEP)"/>
    <property type="match status" value="1"/>
</dbReference>
<accession>A0A1Y5PYA2</accession>
<evidence type="ECO:0000256" key="1">
    <source>
        <dbReference type="ARBA" id="ARBA00004442"/>
    </source>
</evidence>
<keyword evidence="6" id="KW-0472">Membrane</keyword>
<evidence type="ECO:0000256" key="7">
    <source>
        <dbReference type="ARBA" id="ARBA00023237"/>
    </source>
</evidence>
<comment type="subcellular location">
    <subcellularLocation>
        <location evidence="1">Cell outer membrane</location>
    </subcellularLocation>
</comment>
<dbReference type="PROSITE" id="PS51257">
    <property type="entry name" value="PROKAR_LIPOPROTEIN"/>
    <property type="match status" value="1"/>
</dbReference>
<name>A0A1Y5PYA2_9SPHN</name>
<evidence type="ECO:0000256" key="8">
    <source>
        <dbReference type="SAM" id="Coils"/>
    </source>
</evidence>
<keyword evidence="3" id="KW-0813">Transport</keyword>
<keyword evidence="4" id="KW-1134">Transmembrane beta strand</keyword>
<dbReference type="GO" id="GO:0015288">
    <property type="term" value="F:porin activity"/>
    <property type="evidence" value="ECO:0007669"/>
    <property type="project" value="TreeGrafter"/>
</dbReference>
<dbReference type="GO" id="GO:0009279">
    <property type="term" value="C:cell outer membrane"/>
    <property type="evidence" value="ECO:0007669"/>
    <property type="project" value="UniProtKB-SubCell"/>
</dbReference>
<dbReference type="InterPro" id="IPR051906">
    <property type="entry name" value="TolC-like"/>
</dbReference>
<evidence type="ECO:0000256" key="4">
    <source>
        <dbReference type="ARBA" id="ARBA00022452"/>
    </source>
</evidence>
<evidence type="ECO:0000256" key="9">
    <source>
        <dbReference type="SAM" id="SignalP"/>
    </source>
</evidence>
<dbReference type="PANTHER" id="PTHR30026:SF22">
    <property type="entry name" value="OUTER MEMBRANE EFFLUX PROTEIN"/>
    <property type="match status" value="1"/>
</dbReference>
<dbReference type="GO" id="GO:0015562">
    <property type="term" value="F:efflux transmembrane transporter activity"/>
    <property type="evidence" value="ECO:0007669"/>
    <property type="project" value="InterPro"/>
</dbReference>
<reference evidence="10" key="1">
    <citation type="submission" date="2016-03" db="EMBL/GenBank/DDBJ databases">
        <authorList>
            <person name="Ploux O."/>
        </authorList>
    </citation>
    <scope>NUCLEOTIDE SEQUENCE</scope>
    <source>
        <strain evidence="10">UC10</strain>
    </source>
</reference>
<sequence length="464" mass="51252">MKAQHKLAGLVSALAMACFAASAAAEPTSMQNVMAVAIDSNPQIHQAEMNKQAIEFELEQAKGLYLPRVTLEMSAGVRRLENSTRRALGIANDELYPLEAGIRAEQTLIDFGRRRGEKLRQAARVDGAALRVVERSEFIALQSARQYLDVLLQQRVVAAAEDNMTFHNSLVSDLSSGVSAGSISIADLQQAQERAKAASVRVSEAKEALQNAKIELLALSGLQVDEVQMPPAMAEKLPVSLSEAVGLTRARHPKVLEAQADVDAANAEAKKAKGDFAPTIGLELSGRIGDDIDAFRGETNDLLGRVVLRWDIFDGGINRAKYQEMVRRASESRFRLHEAERNAEADTRRAWNARETQTAVFRDLVDQSKATDELLLSYRDQFSVGRRSLLDVLDAQNTRFNVQVRAETARFSEMFAVYQILASTNNLLDAFNLTAPESRRVYAREEVGYGPPAPAELQRRRYPQ</sequence>
<dbReference type="SUPFAM" id="SSF56954">
    <property type="entry name" value="Outer membrane efflux proteins (OEP)"/>
    <property type="match status" value="1"/>
</dbReference>
<feature type="signal peptide" evidence="9">
    <location>
        <begin position="1"/>
        <end position="23"/>
    </location>
</feature>
<dbReference type="PANTHER" id="PTHR30026">
    <property type="entry name" value="OUTER MEMBRANE PROTEIN TOLC"/>
    <property type="match status" value="1"/>
</dbReference>
<dbReference type="RefSeq" id="WP_295322119.1">
    <property type="nucleotide sequence ID" value="NZ_LT598653.1"/>
</dbReference>
<dbReference type="GO" id="GO:1990281">
    <property type="term" value="C:efflux pump complex"/>
    <property type="evidence" value="ECO:0007669"/>
    <property type="project" value="TreeGrafter"/>
</dbReference>
<gene>
    <name evidence="10" type="ORF">SPPYR_3866</name>
</gene>
<dbReference type="EMBL" id="LT598653">
    <property type="protein sequence ID" value="SBV34981.1"/>
    <property type="molecule type" value="Genomic_DNA"/>
</dbReference>
<protein>
    <submittedName>
        <fullName evidence="10">Putative Agglutination protein</fullName>
    </submittedName>
</protein>
<evidence type="ECO:0000256" key="6">
    <source>
        <dbReference type="ARBA" id="ARBA00023136"/>
    </source>
</evidence>
<keyword evidence="8" id="KW-0175">Coiled coil</keyword>
<organism evidence="10">
    <name type="scientific">uncultured Sphingopyxis sp</name>
    <dbReference type="NCBI Taxonomy" id="310581"/>
    <lineage>
        <taxon>Bacteria</taxon>
        <taxon>Pseudomonadati</taxon>
        <taxon>Pseudomonadota</taxon>
        <taxon>Alphaproteobacteria</taxon>
        <taxon>Sphingomonadales</taxon>
        <taxon>Sphingomonadaceae</taxon>
        <taxon>Sphingopyxis</taxon>
        <taxon>environmental samples</taxon>
    </lineage>
</organism>
<proteinExistence type="inferred from homology"/>
<evidence type="ECO:0000313" key="10">
    <source>
        <dbReference type="EMBL" id="SBV34981.1"/>
    </source>
</evidence>
<feature type="coiled-coil region" evidence="8">
    <location>
        <begin position="188"/>
        <end position="215"/>
    </location>
</feature>
<dbReference type="Pfam" id="PF02321">
    <property type="entry name" value="OEP"/>
    <property type="match status" value="2"/>
</dbReference>
<keyword evidence="7" id="KW-0998">Cell outer membrane</keyword>
<comment type="similarity">
    <text evidence="2">Belongs to the outer membrane factor (OMF) (TC 1.B.17) family.</text>
</comment>
<feature type="chain" id="PRO_5013345877" evidence="9">
    <location>
        <begin position="24"/>
        <end position="464"/>
    </location>
</feature>
<keyword evidence="5" id="KW-0812">Transmembrane</keyword>
<keyword evidence="9" id="KW-0732">Signal</keyword>
<dbReference type="AlphaFoldDB" id="A0A1Y5PYA2"/>
<dbReference type="KEGG" id="sphu:SPPYR_3866"/>
<evidence type="ECO:0000256" key="2">
    <source>
        <dbReference type="ARBA" id="ARBA00007613"/>
    </source>
</evidence>
<evidence type="ECO:0000256" key="5">
    <source>
        <dbReference type="ARBA" id="ARBA00022692"/>
    </source>
</evidence>
<evidence type="ECO:0000256" key="3">
    <source>
        <dbReference type="ARBA" id="ARBA00022448"/>
    </source>
</evidence>
<dbReference type="InterPro" id="IPR003423">
    <property type="entry name" value="OMP_efflux"/>
</dbReference>